<dbReference type="InterPro" id="IPR035093">
    <property type="entry name" value="RelE/ParE_toxin_dom_sf"/>
</dbReference>
<dbReference type="AlphaFoldDB" id="A0A081N7U5"/>
<evidence type="ECO:0000313" key="2">
    <source>
        <dbReference type="Proteomes" id="UP000028006"/>
    </source>
</evidence>
<dbReference type="Proteomes" id="UP000028006">
    <property type="component" value="Unassembled WGS sequence"/>
</dbReference>
<keyword evidence="2" id="KW-1185">Reference proteome</keyword>
<dbReference type="EMBL" id="JOKG01000002">
    <property type="protein sequence ID" value="KEQ14518.1"/>
    <property type="molecule type" value="Genomic_DNA"/>
</dbReference>
<dbReference type="RefSeq" id="WP_034874432.1">
    <property type="nucleotide sequence ID" value="NZ_JOKG01000002.1"/>
</dbReference>
<organism evidence="1 2">
    <name type="scientific">Endozoicomonas montiporae</name>
    <dbReference type="NCBI Taxonomy" id="1027273"/>
    <lineage>
        <taxon>Bacteria</taxon>
        <taxon>Pseudomonadati</taxon>
        <taxon>Pseudomonadota</taxon>
        <taxon>Gammaproteobacteria</taxon>
        <taxon>Oceanospirillales</taxon>
        <taxon>Endozoicomonadaceae</taxon>
        <taxon>Endozoicomonas</taxon>
    </lineage>
</organism>
<gene>
    <name evidence="1" type="ORF">GZ77_09230</name>
</gene>
<accession>A0A081N7U5</accession>
<proteinExistence type="predicted"/>
<sequence length="99" mass="11961">MIKLDFHPRFQKQLKKHVPSSLHSKVKDKLKTFVANPQYPSLNFESMTGFPECYTIRVNLYWRIHLRKLEENHYQVFSVETHDAYKNRSLKSRSKKKTH</sequence>
<dbReference type="SUPFAM" id="SSF143011">
    <property type="entry name" value="RelE-like"/>
    <property type="match status" value="1"/>
</dbReference>
<dbReference type="Gene3D" id="3.30.2310.20">
    <property type="entry name" value="RelE-like"/>
    <property type="match status" value="1"/>
</dbReference>
<protein>
    <submittedName>
        <fullName evidence="1">Uncharacterized protein</fullName>
    </submittedName>
</protein>
<name>A0A081N7U5_9GAMM</name>
<reference evidence="1 2" key="1">
    <citation type="submission" date="2014-06" db="EMBL/GenBank/DDBJ databases">
        <title>Whole Genome Sequences of Three Symbiotic Endozoicomonas Bacteria.</title>
        <authorList>
            <person name="Neave M.J."/>
            <person name="Apprill A."/>
            <person name="Voolstra C.R."/>
        </authorList>
    </citation>
    <scope>NUCLEOTIDE SEQUENCE [LARGE SCALE GENOMIC DNA]</scope>
    <source>
        <strain evidence="1 2">LMG 24815</strain>
    </source>
</reference>
<evidence type="ECO:0000313" key="1">
    <source>
        <dbReference type="EMBL" id="KEQ14518.1"/>
    </source>
</evidence>
<comment type="caution">
    <text evidence="1">The sequence shown here is derived from an EMBL/GenBank/DDBJ whole genome shotgun (WGS) entry which is preliminary data.</text>
</comment>